<organism evidence="1">
    <name type="scientific">Arundo donax</name>
    <name type="common">Giant reed</name>
    <name type="synonym">Donax arundinaceus</name>
    <dbReference type="NCBI Taxonomy" id="35708"/>
    <lineage>
        <taxon>Eukaryota</taxon>
        <taxon>Viridiplantae</taxon>
        <taxon>Streptophyta</taxon>
        <taxon>Embryophyta</taxon>
        <taxon>Tracheophyta</taxon>
        <taxon>Spermatophyta</taxon>
        <taxon>Magnoliopsida</taxon>
        <taxon>Liliopsida</taxon>
        <taxon>Poales</taxon>
        <taxon>Poaceae</taxon>
        <taxon>PACMAD clade</taxon>
        <taxon>Arundinoideae</taxon>
        <taxon>Arundineae</taxon>
        <taxon>Arundo</taxon>
    </lineage>
</organism>
<sequence length="123" mass="13982">MYSYTHVHHLSQNMYSYTRMQSIHLYRRQRSGNQRQRSLEFSGVAQIHWTADTSGSVILSADDLIPHPSYADTRVQNFLPSQTPFSIPTPVSDSECYLPCLRKICRIGHPHPSQTPTPAPVSV</sequence>
<name>A0A0A9D687_ARUDO</name>
<reference evidence="1" key="1">
    <citation type="submission" date="2014-09" db="EMBL/GenBank/DDBJ databases">
        <authorList>
            <person name="Magalhaes I.L.F."/>
            <person name="Oliveira U."/>
            <person name="Santos F.R."/>
            <person name="Vidigal T.H.D.A."/>
            <person name="Brescovit A.D."/>
            <person name="Santos A.J."/>
        </authorList>
    </citation>
    <scope>NUCLEOTIDE SEQUENCE</scope>
    <source>
        <tissue evidence="1">Shoot tissue taken approximately 20 cm above the soil surface</tissue>
    </source>
</reference>
<dbReference type="AlphaFoldDB" id="A0A0A9D687"/>
<accession>A0A0A9D687</accession>
<dbReference type="EMBL" id="GBRH01215687">
    <property type="protein sequence ID" value="JAD82208.1"/>
    <property type="molecule type" value="Transcribed_RNA"/>
</dbReference>
<reference evidence="1" key="2">
    <citation type="journal article" date="2015" name="Data Brief">
        <title>Shoot transcriptome of the giant reed, Arundo donax.</title>
        <authorList>
            <person name="Barrero R.A."/>
            <person name="Guerrero F.D."/>
            <person name="Moolhuijzen P."/>
            <person name="Goolsby J.A."/>
            <person name="Tidwell J."/>
            <person name="Bellgard S.E."/>
            <person name="Bellgard M.I."/>
        </authorList>
    </citation>
    <scope>NUCLEOTIDE SEQUENCE</scope>
    <source>
        <tissue evidence="1">Shoot tissue taken approximately 20 cm above the soil surface</tissue>
    </source>
</reference>
<proteinExistence type="predicted"/>
<evidence type="ECO:0000313" key="1">
    <source>
        <dbReference type="EMBL" id="JAD82208.1"/>
    </source>
</evidence>
<protein>
    <submittedName>
        <fullName evidence="1">Uncharacterized protein</fullName>
    </submittedName>
</protein>